<dbReference type="Gene3D" id="1.25.40.10">
    <property type="entry name" value="Tetratricopeptide repeat domain"/>
    <property type="match status" value="1"/>
</dbReference>
<gene>
    <name evidence="1" type="ORF">SAMN05660909_02587</name>
</gene>
<dbReference type="RefSeq" id="WP_089762186.1">
    <property type="nucleotide sequence ID" value="NZ_BKAT01000007.1"/>
</dbReference>
<dbReference type="OrthoDB" id="1489643at2"/>
<proteinExistence type="predicted"/>
<accession>A0A1H4CEJ4</accession>
<reference evidence="2" key="1">
    <citation type="submission" date="2016-10" db="EMBL/GenBank/DDBJ databases">
        <authorList>
            <person name="Varghese N."/>
            <person name="Submissions S."/>
        </authorList>
    </citation>
    <scope>NUCLEOTIDE SEQUENCE [LARGE SCALE GENOMIC DNA]</scope>
    <source>
        <strain evidence="2">DSM 23920</strain>
    </source>
</reference>
<name>A0A1H4CEJ4_9BACT</name>
<evidence type="ECO:0008006" key="3">
    <source>
        <dbReference type="Google" id="ProtNLM"/>
    </source>
</evidence>
<dbReference type="InterPro" id="IPR011990">
    <property type="entry name" value="TPR-like_helical_dom_sf"/>
</dbReference>
<organism evidence="1 2">
    <name type="scientific">Chitinophaga terrae</name>
    <name type="common">ex Kim and Jung 2007</name>
    <dbReference type="NCBI Taxonomy" id="408074"/>
    <lineage>
        <taxon>Bacteria</taxon>
        <taxon>Pseudomonadati</taxon>
        <taxon>Bacteroidota</taxon>
        <taxon>Chitinophagia</taxon>
        <taxon>Chitinophagales</taxon>
        <taxon>Chitinophagaceae</taxon>
        <taxon>Chitinophaga</taxon>
    </lineage>
</organism>
<dbReference type="STRING" id="408074.SAMN05660909_02587"/>
<evidence type="ECO:0000313" key="2">
    <source>
        <dbReference type="Proteomes" id="UP000199656"/>
    </source>
</evidence>
<evidence type="ECO:0000313" key="1">
    <source>
        <dbReference type="EMBL" id="SEA58729.1"/>
    </source>
</evidence>
<dbReference type="Proteomes" id="UP000199656">
    <property type="component" value="Unassembled WGS sequence"/>
</dbReference>
<dbReference type="EMBL" id="FNRL01000010">
    <property type="protein sequence ID" value="SEA58729.1"/>
    <property type="molecule type" value="Genomic_DNA"/>
</dbReference>
<sequence>MRTIPFRPILCIAVLLVFLAGCKSGEKLFNKGRYHAAVLTFVKKLQKRPNDDAANRLLSQAYEHAAQESESKVSDLLRSNNQFKWEAVRNEYNSMQALYQAIHSSPAALKLVQPKDYRNAITGAQENAAEARYSAGVTLLRQGDKNSARQAFDEFSNALKLVSNYKDAAQLRDQAYERGVVNVMLSKLEVRSPYYQFTANQFRDYLIRELQQGQVNRFVQFYDEEDARQDNIRPDEFIDMNFFDFVIGETYVDRLQKEVSKDIPVKTVKDTTGKETTIYQTVKATLFITTKTVVSKGLLDYQITDANNGKVLRADRIPGSYTWRNQFGTYKGDERALSDEDKKLMGGRDIPPPPPADLFIAFIQPIYANLLRDLQSFYTSLP</sequence>
<dbReference type="PROSITE" id="PS51257">
    <property type="entry name" value="PROKAR_LIPOPROTEIN"/>
    <property type="match status" value="1"/>
</dbReference>
<keyword evidence="2" id="KW-1185">Reference proteome</keyword>
<protein>
    <recommendedName>
        <fullName evidence="3">Tetratricopeptide repeat protein</fullName>
    </recommendedName>
</protein>
<dbReference type="AlphaFoldDB" id="A0A1H4CEJ4"/>
<dbReference type="SUPFAM" id="SSF48452">
    <property type="entry name" value="TPR-like"/>
    <property type="match status" value="1"/>
</dbReference>